<dbReference type="AlphaFoldDB" id="A0A1H7T4L2"/>
<dbReference type="Pfam" id="PF13088">
    <property type="entry name" value="BNR_2"/>
    <property type="match status" value="1"/>
</dbReference>
<evidence type="ECO:0000313" key="3">
    <source>
        <dbReference type="Proteomes" id="UP000199421"/>
    </source>
</evidence>
<dbReference type="PANTHER" id="PTHR38792:SF3">
    <property type="entry name" value="BNR_ASP-BOX REPEAT DOMAIN PROTEIN (AFU_ORTHOLOGUE AFUA_7G06430)-RELATED"/>
    <property type="match status" value="1"/>
</dbReference>
<name>A0A1H7T4L2_OLID1</name>
<reference evidence="3" key="1">
    <citation type="submission" date="2016-10" db="EMBL/GenBank/DDBJ databases">
        <authorList>
            <person name="Varghese N."/>
            <person name="Submissions S."/>
        </authorList>
    </citation>
    <scope>NUCLEOTIDE SEQUENCE [LARGE SCALE GENOMIC DNA]</scope>
    <source>
        <strain evidence="3">DSM 18733</strain>
    </source>
</reference>
<dbReference type="PANTHER" id="PTHR38792">
    <property type="entry name" value="BNR/ASP-BOX REPEAT DOMAIN PROTEIN (AFU_ORTHOLOGUE AFUA_7G06430)-RELATED"/>
    <property type="match status" value="1"/>
</dbReference>
<proteinExistence type="predicted"/>
<dbReference type="InterPro" id="IPR011040">
    <property type="entry name" value="Sialidase"/>
</dbReference>
<evidence type="ECO:0000313" key="2">
    <source>
        <dbReference type="EMBL" id="SEL79723.1"/>
    </source>
</evidence>
<dbReference type="Gene3D" id="2.120.10.10">
    <property type="match status" value="1"/>
</dbReference>
<dbReference type="EMBL" id="FOAF01000004">
    <property type="protein sequence ID" value="SEL79723.1"/>
    <property type="molecule type" value="Genomic_DNA"/>
</dbReference>
<sequence length="379" mass="42811">MMQDNGKIALFFFYFLFISFCESFAQKKIEWDQQSLQKISSSHDGMRYCGYARMKVLKDGSWLCVYEADGSIIVVKSKDAGVTWSSPLVAARKTKEINMAVPELLETKDGSILLMYNLRPTVTGKQYYFAIKTKKSYDGGLTWKNEKVLYEAGNEFKNGCWEPVALQLPSGEIQLFFANEGIYTRSEEQNISMLKSFDNGVTWTKMPQIISFRSGSRDGMPVPLLLPDKKVLLAIEDNGNKNFKPYILQSLSGETWGNTIDAGSDRRNYALKEPIPDSIYAGAPYLCRLKNGEVLLSYQGTEGRRNKMKYADMKVVIGDDKGQHFDSKSVPFKIPEGKFALWNSLMVTPDDKIVALTSTNAYSDGKTEVWMIKGRLLSE</sequence>
<dbReference type="RefSeq" id="WP_093326532.1">
    <property type="nucleotide sequence ID" value="NZ_FOAF01000004.1"/>
</dbReference>
<dbReference type="SUPFAM" id="SSF50939">
    <property type="entry name" value="Sialidases"/>
    <property type="match status" value="1"/>
</dbReference>
<dbReference type="Proteomes" id="UP000199421">
    <property type="component" value="Unassembled WGS sequence"/>
</dbReference>
<feature type="domain" description="Sialidase" evidence="1">
    <location>
        <begin position="130"/>
        <end position="256"/>
    </location>
</feature>
<evidence type="ECO:0000259" key="1">
    <source>
        <dbReference type="Pfam" id="PF13088"/>
    </source>
</evidence>
<dbReference type="InterPro" id="IPR036278">
    <property type="entry name" value="Sialidase_sf"/>
</dbReference>
<gene>
    <name evidence="2" type="ORF">SAMN05661044_03372</name>
</gene>
<dbReference type="CDD" id="cd15482">
    <property type="entry name" value="Sialidase_non-viral"/>
    <property type="match status" value="1"/>
</dbReference>
<keyword evidence="3" id="KW-1185">Reference proteome</keyword>
<protein>
    <submittedName>
        <fullName evidence="2">BNR repeat-like domain-containing protein</fullName>
    </submittedName>
</protein>
<accession>A0A1H7T4L2</accession>
<organism evidence="2 3">
    <name type="scientific">Olivibacter domesticus</name>
    <name type="common">Pseudosphingobacterium domesticum</name>
    <dbReference type="NCBI Taxonomy" id="407022"/>
    <lineage>
        <taxon>Bacteria</taxon>
        <taxon>Pseudomonadati</taxon>
        <taxon>Bacteroidota</taxon>
        <taxon>Sphingobacteriia</taxon>
        <taxon>Sphingobacteriales</taxon>
        <taxon>Sphingobacteriaceae</taxon>
        <taxon>Olivibacter</taxon>
    </lineage>
</organism>
<dbReference type="OrthoDB" id="3308423at2"/>
<dbReference type="STRING" id="407022.SAMN05661044_03372"/>